<comment type="subcellular location">
    <subcellularLocation>
        <location evidence="1">Cell membrane</location>
    </subcellularLocation>
    <subcellularLocation>
        <location evidence="2">Cytoplasm</location>
        <location evidence="2">Perinuclear region</location>
    </subcellularLocation>
    <subcellularLocation>
        <location evidence="3">Endosome membrane</location>
    </subcellularLocation>
</comment>
<dbReference type="InterPro" id="IPR036028">
    <property type="entry name" value="SH3-like_dom_sf"/>
</dbReference>
<accession>A0AAY4A0P4</accession>
<dbReference type="FunFam" id="2.30.29.30:FF:000157">
    <property type="entry name" value="Putative rho GTPase-activating protein 10"/>
    <property type="match status" value="1"/>
</dbReference>
<protein>
    <recommendedName>
        <fullName evidence="11">Rho GTPase-activating protein 10</fullName>
    </recommendedName>
    <alternativeName>
        <fullName evidence="12">Rho-type GTPase-activating protein 10</fullName>
    </alternativeName>
</protein>
<dbReference type="Pfam" id="PF00169">
    <property type="entry name" value="PH"/>
    <property type="match status" value="1"/>
</dbReference>
<dbReference type="InterPro" id="IPR004148">
    <property type="entry name" value="BAR_dom"/>
</dbReference>
<dbReference type="SUPFAM" id="SSF103657">
    <property type="entry name" value="BAR/IMD domain-like"/>
    <property type="match status" value="1"/>
</dbReference>
<evidence type="ECO:0000256" key="14">
    <source>
        <dbReference type="SAM" id="MobiDB-lite"/>
    </source>
</evidence>
<dbReference type="SMART" id="SM00324">
    <property type="entry name" value="RhoGAP"/>
    <property type="match status" value="1"/>
</dbReference>
<dbReference type="PANTHER" id="PTHR12552:SF5">
    <property type="entry name" value="RHO GTPASE-ACTIVATING PROTEIN 10"/>
    <property type="match status" value="1"/>
</dbReference>
<dbReference type="Pfam" id="PF00620">
    <property type="entry name" value="RhoGAP"/>
    <property type="match status" value="1"/>
</dbReference>
<feature type="domain" description="SH3" evidence="15">
    <location>
        <begin position="672"/>
        <end position="730"/>
    </location>
</feature>
<comment type="function">
    <text evidence="10">GTPase-activating protein that catalyzes the conversion of active GTP-bound Rho GTPases to their inactive GDP-bound form, thus suppressing various Rho GTPase-mediated cellular processes. Also converts Cdc42 to an inactive GDP-bound state. Essential for PTKB2 regulation of cytoskeletal organization via Rho family GTPases. Inhibits PAK2 proteolytic fragment PAK-2p34 kinase activity and changes its localization from the nucleus to the perinuclear region. Stabilizes PAK-2p34 thereby increasing stimulation of cell death. Associates with MICAL1 on the endosomal membrane to promote Rab8-Rab10-dependent tubule extension. After dissociation with MICAL1, recruits WDR44 which connects the endoplasmic reticulum (ER) with the endosomal tubule, thereby participating in the export of a subset of neosynthesized proteins.</text>
</comment>
<dbReference type="InterPro" id="IPR000198">
    <property type="entry name" value="RhoGAP_dom"/>
</dbReference>
<feature type="domain" description="Rho-GAP" evidence="17">
    <location>
        <begin position="388"/>
        <end position="572"/>
    </location>
</feature>
<sequence length="730" mass="83059">MGLHPLEFSESYLDSPSFREKVKAHEAELDKTNRFIKELYKDGKNLINATKQLAMAQRKFAQCLGEFQFEYIGDAKTDDERCIDESLQEFSSFLRNLEDQRELMMRNITETLMKPLEKFRKEQLGSAKAERKKYEKETEKYYSSLEKLLNMSSKKKEPQLQEADGQVETNRQHFQELSLEYVCKLQEIQERKKFECVEPMLAFFQTVFTFYHQGYELAKDFDHYKRALQINIQNTRSRFEATRSEVYELMKKIKDSPQEYRQTSPITSEGYLYVQEKRPPPFGSSWVKRYCTFVKEQKILHMATYDHRSGGKIGETESVMLKSCVRKTTDVLDRRFCLDIETTDRPGTVVTVQALSEDDHKFWMQAMGGREPIQYLARAHSKERGIDTQLDEVGFSFVKNSINAIEKRGINDQGLFRVVGVSSKVQKLLSLMMDEKSSEVDLSVSDEWDVKTITSALKLYLRSLPEPLMTYGLYKEFIIPAKSGSPEARLQAIHCLVHKLPEKNRLVLGLLMNHLANVAANSKQNLMTMANLGVVFGPTLMRSEEETVAAIMDLKFQNIVVEILIEQHEKIFGDAPSLPSCASPFSAPTRQSKKLSRQSRPLAVYNPQVLDIQTVSGCSEGPSLAADEGSLGSNESVSSQSSTASATETPPQKAKSNHEAQCTPISPQNSGVNSRKAKAMYPCEAEHDSELSFQVGAIFHDVTVSREPGWLEGELEGKRGLIPENYVELL</sequence>
<dbReference type="FunFam" id="1.10.555.10:FF:000006">
    <property type="entry name" value="Rho GTPase activating protein 26"/>
    <property type="match status" value="1"/>
</dbReference>
<dbReference type="Pfam" id="PF14604">
    <property type="entry name" value="SH3_9"/>
    <property type="match status" value="1"/>
</dbReference>
<dbReference type="GO" id="GO:0005829">
    <property type="term" value="C:cytosol"/>
    <property type="evidence" value="ECO:0007669"/>
    <property type="project" value="UniProtKB-ARBA"/>
</dbReference>
<dbReference type="Pfam" id="PF16746">
    <property type="entry name" value="BAR_3"/>
    <property type="match status" value="1"/>
</dbReference>
<evidence type="ECO:0000256" key="4">
    <source>
        <dbReference type="ARBA" id="ARBA00022443"/>
    </source>
</evidence>
<evidence type="ECO:0000256" key="11">
    <source>
        <dbReference type="ARBA" id="ARBA00070231"/>
    </source>
</evidence>
<keyword evidence="19" id="KW-1185">Reference proteome</keyword>
<dbReference type="PROSITE" id="PS50238">
    <property type="entry name" value="RHOGAP"/>
    <property type="match status" value="1"/>
</dbReference>
<dbReference type="GO" id="GO:0010008">
    <property type="term" value="C:endosome membrane"/>
    <property type="evidence" value="ECO:0007669"/>
    <property type="project" value="UniProtKB-SubCell"/>
</dbReference>
<evidence type="ECO:0000256" key="12">
    <source>
        <dbReference type="ARBA" id="ARBA00083384"/>
    </source>
</evidence>
<keyword evidence="8" id="KW-0967">Endosome</keyword>
<dbReference type="PROSITE" id="PS50003">
    <property type="entry name" value="PH_DOMAIN"/>
    <property type="match status" value="1"/>
</dbReference>
<evidence type="ECO:0000256" key="1">
    <source>
        <dbReference type="ARBA" id="ARBA00004236"/>
    </source>
</evidence>
<dbReference type="GO" id="GO:0048471">
    <property type="term" value="C:perinuclear region of cytoplasm"/>
    <property type="evidence" value="ECO:0007669"/>
    <property type="project" value="UniProtKB-SubCell"/>
</dbReference>
<feature type="domain" description="PH" evidence="16">
    <location>
        <begin position="265"/>
        <end position="372"/>
    </location>
</feature>
<dbReference type="Gene3D" id="1.10.555.10">
    <property type="entry name" value="Rho GTPase activation protein"/>
    <property type="match status" value="1"/>
</dbReference>
<dbReference type="Ensembl" id="ENSDCDT00010002427.1">
    <property type="protein sequence ID" value="ENSDCDP00010002334.1"/>
    <property type="gene ID" value="ENSDCDG00010000992.1"/>
</dbReference>
<dbReference type="Gene3D" id="2.30.30.40">
    <property type="entry name" value="SH3 Domains"/>
    <property type="match status" value="1"/>
</dbReference>
<dbReference type="GO" id="GO:0005886">
    <property type="term" value="C:plasma membrane"/>
    <property type="evidence" value="ECO:0007669"/>
    <property type="project" value="UniProtKB-SubCell"/>
</dbReference>
<keyword evidence="4 13" id="KW-0728">SH3 domain</keyword>
<dbReference type="SMART" id="SM00233">
    <property type="entry name" value="PH"/>
    <property type="match status" value="1"/>
</dbReference>
<dbReference type="GeneTree" id="ENSGT00940000159559"/>
<reference evidence="18 19" key="1">
    <citation type="submission" date="2020-06" db="EMBL/GenBank/DDBJ databases">
        <authorList>
            <consortium name="Wellcome Sanger Institute Data Sharing"/>
        </authorList>
    </citation>
    <scope>NUCLEOTIDE SEQUENCE [LARGE SCALE GENOMIC DNA]</scope>
</reference>
<reference evidence="18" key="2">
    <citation type="submission" date="2025-08" db="UniProtKB">
        <authorList>
            <consortium name="Ensembl"/>
        </authorList>
    </citation>
    <scope>IDENTIFICATION</scope>
</reference>
<proteinExistence type="predicted"/>
<dbReference type="InterPro" id="IPR047234">
    <property type="entry name" value="GRAF_fam"/>
</dbReference>
<dbReference type="PANTHER" id="PTHR12552">
    <property type="entry name" value="OLIGOPHRENIN 1"/>
    <property type="match status" value="1"/>
</dbReference>
<evidence type="ECO:0000313" key="19">
    <source>
        <dbReference type="Proteomes" id="UP000694580"/>
    </source>
</evidence>
<evidence type="ECO:0000256" key="13">
    <source>
        <dbReference type="PROSITE-ProRule" id="PRU00192"/>
    </source>
</evidence>
<keyword evidence="6" id="KW-1003">Cell membrane</keyword>
<organism evidence="18 19">
    <name type="scientific">Denticeps clupeoides</name>
    <name type="common">denticle herring</name>
    <dbReference type="NCBI Taxonomy" id="299321"/>
    <lineage>
        <taxon>Eukaryota</taxon>
        <taxon>Metazoa</taxon>
        <taxon>Chordata</taxon>
        <taxon>Craniata</taxon>
        <taxon>Vertebrata</taxon>
        <taxon>Euteleostomi</taxon>
        <taxon>Actinopterygii</taxon>
        <taxon>Neopterygii</taxon>
        <taxon>Teleostei</taxon>
        <taxon>Clupei</taxon>
        <taxon>Clupeiformes</taxon>
        <taxon>Denticipitoidei</taxon>
        <taxon>Denticipitidae</taxon>
        <taxon>Denticeps</taxon>
    </lineage>
</organism>
<evidence type="ECO:0000256" key="6">
    <source>
        <dbReference type="ARBA" id="ARBA00022475"/>
    </source>
</evidence>
<dbReference type="InterPro" id="IPR011993">
    <property type="entry name" value="PH-like_dom_sf"/>
</dbReference>
<dbReference type="SUPFAM" id="SSF50044">
    <property type="entry name" value="SH3-domain"/>
    <property type="match status" value="1"/>
</dbReference>
<dbReference type="InterPro" id="IPR008936">
    <property type="entry name" value="Rho_GTPase_activation_prot"/>
</dbReference>
<evidence type="ECO:0000256" key="8">
    <source>
        <dbReference type="ARBA" id="ARBA00022753"/>
    </source>
</evidence>
<dbReference type="FunFam" id="2.30.30.40:FF:000055">
    <property type="entry name" value="rho GTPase-activating protein 26 isoform X1"/>
    <property type="match status" value="1"/>
</dbReference>
<dbReference type="InterPro" id="IPR001452">
    <property type="entry name" value="SH3_domain"/>
</dbReference>
<keyword evidence="7" id="KW-0963">Cytoplasm</keyword>
<evidence type="ECO:0000256" key="2">
    <source>
        <dbReference type="ARBA" id="ARBA00004556"/>
    </source>
</evidence>
<dbReference type="InterPro" id="IPR027267">
    <property type="entry name" value="AH/BAR_dom_sf"/>
</dbReference>
<evidence type="ECO:0000259" key="17">
    <source>
        <dbReference type="PROSITE" id="PS50238"/>
    </source>
</evidence>
<evidence type="ECO:0000313" key="18">
    <source>
        <dbReference type="Ensembl" id="ENSDCDP00010002334.1"/>
    </source>
</evidence>
<dbReference type="SUPFAM" id="SSF48350">
    <property type="entry name" value="GTPase activation domain, GAP"/>
    <property type="match status" value="1"/>
</dbReference>
<dbReference type="SMART" id="SM00326">
    <property type="entry name" value="SH3"/>
    <property type="match status" value="1"/>
</dbReference>
<evidence type="ECO:0000256" key="10">
    <source>
        <dbReference type="ARBA" id="ARBA00054039"/>
    </source>
</evidence>
<dbReference type="CDD" id="cd01249">
    <property type="entry name" value="BAR-PH_GRAF_family"/>
    <property type="match status" value="1"/>
</dbReference>
<dbReference type="Gene3D" id="2.30.29.30">
    <property type="entry name" value="Pleckstrin-homology domain (PH domain)/Phosphotyrosine-binding domain (PTB)"/>
    <property type="match status" value="1"/>
</dbReference>
<evidence type="ECO:0000259" key="15">
    <source>
        <dbReference type="PROSITE" id="PS50002"/>
    </source>
</evidence>
<dbReference type="GO" id="GO:0007165">
    <property type="term" value="P:signal transduction"/>
    <property type="evidence" value="ECO:0007669"/>
    <property type="project" value="InterPro"/>
</dbReference>
<dbReference type="SUPFAM" id="SSF50729">
    <property type="entry name" value="PH domain-like"/>
    <property type="match status" value="1"/>
</dbReference>
<dbReference type="PROSITE" id="PS50002">
    <property type="entry name" value="SH3"/>
    <property type="match status" value="1"/>
</dbReference>
<name>A0AAY4A0P4_9TELE</name>
<gene>
    <name evidence="18" type="primary">ARHGAP10</name>
</gene>
<evidence type="ECO:0000256" key="9">
    <source>
        <dbReference type="ARBA" id="ARBA00023136"/>
    </source>
</evidence>
<dbReference type="FunFam" id="1.20.1270.60:FF:000001">
    <property type="entry name" value="Rho GTPase-activating protein 26"/>
    <property type="match status" value="1"/>
</dbReference>
<dbReference type="Gene3D" id="1.20.1270.60">
    <property type="entry name" value="Arfaptin homology (AH) domain/BAR domain"/>
    <property type="match status" value="1"/>
</dbReference>
<feature type="compositionally biased region" description="Polar residues" evidence="14">
    <location>
        <begin position="659"/>
        <end position="673"/>
    </location>
</feature>
<keyword evidence="5" id="KW-0343">GTPase activation</keyword>
<dbReference type="InterPro" id="IPR001849">
    <property type="entry name" value="PH_domain"/>
</dbReference>
<evidence type="ECO:0000256" key="3">
    <source>
        <dbReference type="ARBA" id="ARBA00004608"/>
    </source>
</evidence>
<feature type="compositionally biased region" description="Low complexity" evidence="14">
    <location>
        <begin position="630"/>
        <end position="645"/>
    </location>
</feature>
<dbReference type="Proteomes" id="UP000694580">
    <property type="component" value="Chromosome 4"/>
</dbReference>
<dbReference type="InterPro" id="IPR047225">
    <property type="entry name" value="PH_GRAF"/>
</dbReference>
<reference evidence="18" key="3">
    <citation type="submission" date="2025-09" db="UniProtKB">
        <authorList>
            <consortium name="Ensembl"/>
        </authorList>
    </citation>
    <scope>IDENTIFICATION</scope>
</reference>
<evidence type="ECO:0000256" key="7">
    <source>
        <dbReference type="ARBA" id="ARBA00022490"/>
    </source>
</evidence>
<keyword evidence="9" id="KW-0472">Membrane</keyword>
<feature type="region of interest" description="Disordered" evidence="14">
    <location>
        <begin position="621"/>
        <end position="674"/>
    </location>
</feature>
<evidence type="ECO:0000259" key="16">
    <source>
        <dbReference type="PROSITE" id="PS50003"/>
    </source>
</evidence>
<dbReference type="GO" id="GO:0005096">
    <property type="term" value="F:GTPase activator activity"/>
    <property type="evidence" value="ECO:0007669"/>
    <property type="project" value="UniProtKB-KW"/>
</dbReference>
<evidence type="ECO:0000256" key="5">
    <source>
        <dbReference type="ARBA" id="ARBA00022468"/>
    </source>
</evidence>
<dbReference type="AlphaFoldDB" id="A0AAY4A0P4"/>